<feature type="region of interest" description="Disordered" evidence="3">
    <location>
        <begin position="97"/>
        <end position="136"/>
    </location>
</feature>
<feature type="compositionally biased region" description="Polar residues" evidence="3">
    <location>
        <begin position="119"/>
        <end position="133"/>
    </location>
</feature>
<dbReference type="CDD" id="cd12148">
    <property type="entry name" value="fungal_TF_MHR"/>
    <property type="match status" value="1"/>
</dbReference>
<dbReference type="EMBL" id="BBTG02000006">
    <property type="protein sequence ID" value="GAO16303.1"/>
    <property type="molecule type" value="Genomic_DNA"/>
</dbReference>
<dbReference type="Proteomes" id="UP000054053">
    <property type="component" value="Unassembled WGS sequence"/>
</dbReference>
<organism evidence="5 8">
    <name type="scientific">Ustilaginoidea virens</name>
    <name type="common">Rice false smut fungus</name>
    <name type="synonym">Villosiclava virens</name>
    <dbReference type="NCBI Taxonomy" id="1159556"/>
    <lineage>
        <taxon>Eukaryota</taxon>
        <taxon>Fungi</taxon>
        <taxon>Dikarya</taxon>
        <taxon>Ascomycota</taxon>
        <taxon>Pezizomycotina</taxon>
        <taxon>Sordariomycetes</taxon>
        <taxon>Hypocreomycetidae</taxon>
        <taxon>Hypocreales</taxon>
        <taxon>Clavicipitaceae</taxon>
        <taxon>Ustilaginoidea</taxon>
    </lineage>
</organism>
<dbReference type="GO" id="GO:0005634">
    <property type="term" value="C:nucleus"/>
    <property type="evidence" value="ECO:0007669"/>
    <property type="project" value="TreeGrafter"/>
</dbReference>
<evidence type="ECO:0000313" key="6">
    <source>
        <dbReference type="EMBL" id="QUC21429.1"/>
    </source>
</evidence>
<evidence type="ECO:0000313" key="5">
    <source>
        <dbReference type="EMBL" id="GAO16303.1"/>
    </source>
</evidence>
<evidence type="ECO:0000256" key="2">
    <source>
        <dbReference type="ARBA" id="ARBA00023242"/>
    </source>
</evidence>
<reference evidence="8" key="2">
    <citation type="journal article" date="2016" name="Genome Announc.">
        <title>Genome sequence of Ustilaginoidea virens IPU010, a rice pathogenic fungus causing false smut.</title>
        <authorList>
            <person name="Kumagai T."/>
            <person name="Ishii T."/>
            <person name="Terai G."/>
            <person name="Umemura M."/>
            <person name="Machida M."/>
            <person name="Asai K."/>
        </authorList>
    </citation>
    <scope>NUCLEOTIDE SEQUENCE [LARGE SCALE GENOMIC DNA]</scope>
    <source>
        <strain evidence="8">IPU010</strain>
    </source>
</reference>
<protein>
    <recommendedName>
        <fullName evidence="4">Xylanolytic transcriptional activator regulatory domain-containing protein</fullName>
    </recommendedName>
</protein>
<evidence type="ECO:0000256" key="1">
    <source>
        <dbReference type="ARBA" id="ARBA00022723"/>
    </source>
</evidence>
<dbReference type="PANTHER" id="PTHR31668">
    <property type="entry name" value="GLUCOSE TRANSPORT TRANSCRIPTION REGULATOR RGT1-RELATED-RELATED"/>
    <property type="match status" value="1"/>
</dbReference>
<proteinExistence type="predicted"/>
<dbReference type="AlphaFoldDB" id="A0A063CC00"/>
<dbReference type="InterPro" id="IPR007219">
    <property type="entry name" value="XnlR_reg_dom"/>
</dbReference>
<dbReference type="GO" id="GO:0000981">
    <property type="term" value="F:DNA-binding transcription factor activity, RNA polymerase II-specific"/>
    <property type="evidence" value="ECO:0007669"/>
    <property type="project" value="InterPro"/>
</dbReference>
<keyword evidence="1" id="KW-0479">Metal-binding</keyword>
<reference evidence="6" key="3">
    <citation type="submission" date="2020-03" db="EMBL/GenBank/DDBJ databases">
        <title>A mixture of massive structural variations and highly conserved coding sequences in Ustilaginoidea virens genome.</title>
        <authorList>
            <person name="Zhang K."/>
            <person name="Zhao Z."/>
            <person name="Zhang Z."/>
            <person name="Li Y."/>
            <person name="Hsiang T."/>
            <person name="Sun W."/>
        </authorList>
    </citation>
    <scope>NUCLEOTIDE SEQUENCE</scope>
    <source>
        <strain evidence="6">UV-8b</strain>
    </source>
</reference>
<dbReference type="GO" id="GO:0008270">
    <property type="term" value="F:zinc ion binding"/>
    <property type="evidence" value="ECO:0007669"/>
    <property type="project" value="InterPro"/>
</dbReference>
<dbReference type="GO" id="GO:0003677">
    <property type="term" value="F:DNA binding"/>
    <property type="evidence" value="ECO:0007669"/>
    <property type="project" value="InterPro"/>
</dbReference>
<dbReference type="InterPro" id="IPR036864">
    <property type="entry name" value="Zn2-C6_fun-type_DNA-bd_sf"/>
</dbReference>
<sequence>MSHHSSVLRTAPIAIAPKPPRREPAPQRLGRIPKFEIGPSSPQAGAYVESSSLAGSAVAPCQTCRLSGIRCVVVGDDEEGCYECQANGAECSFLSSSLASPQARKRKPDGMPTREASFSKRNSPYNSTRKLGNSSLSSTAASSSFLEDMANVGGPTMLKRTLGMQNDRFSQHIGLTTDFEPSLINLSTFDPQDESLLARGTLRKVSDDDTFLMLPDSCTPGFHRIMEDADAIEATVSPHGRRLIDLYFRIVHPAFPIIQKHVFLEKYERSHREFSPPILAAVYILAINWWDHDPDLSKLARPDLGQLESLARGTLADAMNRPKLSTIQAGLLLSQRPEGDQWAPTAQLVAVGQELGLHLDCSNWKIPPWEKGLRRRLAWALYMQDKWGALVHGRPSHIYPSNWGVRSLTPNDFPDVEWDESDSEEKQDVENGRLLFTRFVQLSKILAEILETFYTLSSTRNVADAGAQGTQLVLSLAKPVQLKLKEWYSSLPACIRLESCSMASYAPASPPPPPTSRPSSSIGYLHLGYFATEITLHRSIIRSLASNSSAVDPYVQHICRSAAKARLISAMDFVNRLTPKHLRSFWFFASKTNFALIGTFGSLLWATSPGREEADWYRRRLGEYRWTLSVSFKPGERRRLTEFAMSMLDISTGLLKRLPEKPPMSRSVSLADMSAPSGPPSFPSSLPGGGSLFGQFSNFHSADTSSVTSPLSDESRSDDNMEDNYATPI</sequence>
<dbReference type="HOGENOM" id="CLU_006632_1_2_1"/>
<evidence type="ECO:0000259" key="4">
    <source>
        <dbReference type="Pfam" id="PF04082"/>
    </source>
</evidence>
<dbReference type="GO" id="GO:0001080">
    <property type="term" value="P:nitrogen catabolite activation of transcription from RNA polymerase II promoter"/>
    <property type="evidence" value="ECO:0007669"/>
    <property type="project" value="TreeGrafter"/>
</dbReference>
<keyword evidence="7" id="KW-1185">Reference proteome</keyword>
<reference evidence="5" key="1">
    <citation type="journal article" date="2016" name="Genome Announc.">
        <title>Genome Sequence of Ustilaginoidea virens IPU010, a Rice Pathogenic Fungus Causing False Smut.</title>
        <authorList>
            <person name="Kumagai T."/>
            <person name="Ishii T."/>
            <person name="Terai G."/>
            <person name="Umemura M."/>
            <person name="Machida M."/>
            <person name="Asai K."/>
        </authorList>
    </citation>
    <scope>NUCLEOTIDE SEQUENCE [LARGE SCALE GENOMIC DNA]</scope>
    <source>
        <strain evidence="5">IPU010</strain>
    </source>
</reference>
<dbReference type="InterPro" id="IPR001138">
    <property type="entry name" value="Zn2Cys6_DnaBD"/>
</dbReference>
<dbReference type="InterPro" id="IPR050797">
    <property type="entry name" value="Carb_Metab_Trans_Reg"/>
</dbReference>
<evidence type="ECO:0000313" key="7">
    <source>
        <dbReference type="Proteomes" id="UP000027002"/>
    </source>
</evidence>
<dbReference type="Proteomes" id="UP000027002">
    <property type="component" value="Chromosome 4"/>
</dbReference>
<dbReference type="STRING" id="1159556.A0A063CC00"/>
<dbReference type="EMBL" id="CP072756">
    <property type="protein sequence ID" value="QUC21429.1"/>
    <property type="molecule type" value="Genomic_DNA"/>
</dbReference>
<feature type="region of interest" description="Disordered" evidence="3">
    <location>
        <begin position="660"/>
        <end position="689"/>
    </location>
</feature>
<feature type="domain" description="Xylanolytic transcriptional activator regulatory" evidence="4">
    <location>
        <begin position="244"/>
        <end position="488"/>
    </location>
</feature>
<gene>
    <name evidence="6" type="ORF">UV8b_05672</name>
    <name evidence="5" type="ORF">UVI_02016900</name>
</gene>
<feature type="region of interest" description="Disordered" evidence="3">
    <location>
        <begin position="1"/>
        <end position="27"/>
    </location>
</feature>
<feature type="compositionally biased region" description="Polar residues" evidence="3">
    <location>
        <begin position="702"/>
        <end position="712"/>
    </location>
</feature>
<dbReference type="PANTHER" id="PTHR31668:SF4">
    <property type="entry name" value="TRANSCRIPTIONAL ACTIVATOR PROTEIN DAL81"/>
    <property type="match status" value="1"/>
</dbReference>
<dbReference type="RefSeq" id="XP_042999102.1">
    <property type="nucleotide sequence ID" value="XM_043143169.1"/>
</dbReference>
<name>A0A063CC00_USTVR</name>
<accession>A0A063CC00</accession>
<dbReference type="CDD" id="cd00067">
    <property type="entry name" value="GAL4"/>
    <property type="match status" value="1"/>
</dbReference>
<dbReference type="OrthoDB" id="2264294at2759"/>
<dbReference type="Pfam" id="PF04082">
    <property type="entry name" value="Fungal_trans"/>
    <property type="match status" value="1"/>
</dbReference>
<dbReference type="GO" id="GO:0006351">
    <property type="term" value="P:DNA-templated transcription"/>
    <property type="evidence" value="ECO:0007669"/>
    <property type="project" value="InterPro"/>
</dbReference>
<evidence type="ECO:0000313" key="8">
    <source>
        <dbReference type="Proteomes" id="UP000054053"/>
    </source>
</evidence>
<keyword evidence="2" id="KW-0539">Nucleus</keyword>
<dbReference type="SUPFAM" id="SSF57701">
    <property type="entry name" value="Zn2/Cys6 DNA-binding domain"/>
    <property type="match status" value="1"/>
</dbReference>
<dbReference type="KEGG" id="uvi:66066449"/>
<evidence type="ECO:0000256" key="3">
    <source>
        <dbReference type="SAM" id="MobiDB-lite"/>
    </source>
</evidence>
<feature type="region of interest" description="Disordered" evidence="3">
    <location>
        <begin position="702"/>
        <end position="729"/>
    </location>
</feature>
<dbReference type="GeneID" id="66066449"/>